<gene>
    <name evidence="2" type="ORF">TWF730_000505</name>
</gene>
<keyword evidence="3" id="KW-1185">Reference proteome</keyword>
<feature type="chain" id="PRO_5043698735" evidence="1">
    <location>
        <begin position="29"/>
        <end position="361"/>
    </location>
</feature>
<reference evidence="2 3" key="1">
    <citation type="submission" date="2019-10" db="EMBL/GenBank/DDBJ databases">
        <authorList>
            <person name="Palmer J.M."/>
        </authorList>
    </citation>
    <scope>NUCLEOTIDE SEQUENCE [LARGE SCALE GENOMIC DNA]</scope>
    <source>
        <strain evidence="2 3">TWF730</strain>
    </source>
</reference>
<evidence type="ECO:0000256" key="1">
    <source>
        <dbReference type="SAM" id="SignalP"/>
    </source>
</evidence>
<evidence type="ECO:0000313" key="3">
    <source>
        <dbReference type="Proteomes" id="UP001373714"/>
    </source>
</evidence>
<organism evidence="2 3">
    <name type="scientific">Orbilia blumenaviensis</name>
    <dbReference type="NCBI Taxonomy" id="1796055"/>
    <lineage>
        <taxon>Eukaryota</taxon>
        <taxon>Fungi</taxon>
        <taxon>Dikarya</taxon>
        <taxon>Ascomycota</taxon>
        <taxon>Pezizomycotina</taxon>
        <taxon>Orbiliomycetes</taxon>
        <taxon>Orbiliales</taxon>
        <taxon>Orbiliaceae</taxon>
        <taxon>Orbilia</taxon>
    </lineage>
</organism>
<accession>A0AAV9VLZ4</accession>
<feature type="signal peptide" evidence="1">
    <location>
        <begin position="1"/>
        <end position="28"/>
    </location>
</feature>
<evidence type="ECO:0000313" key="2">
    <source>
        <dbReference type="EMBL" id="KAK6363058.1"/>
    </source>
</evidence>
<protein>
    <submittedName>
        <fullName evidence="2">Uncharacterized protein</fullName>
    </submittedName>
</protein>
<dbReference type="AlphaFoldDB" id="A0AAV9VLZ4"/>
<sequence>MCSLRKDVRTFAHFPLLLAILAPILCLAVPLSDIDLELESEDVALHKRQGIDWDDLQDPSGEWDGIGDAHKLFYEWLGVRCVPPSHIVEFGLNMSRKLMPEDIKGWEDIFDNEERALIFVRRQQLECQLSCSCNYDIERGDIDIINIPGWGSCYHEEAGSKCELIYGCQCHAELRDPPIPESAKGVPNDVWERILFMIPERIRAAHPNWEWTKGPRDENGKPFRFGDYVYSGPPGGALKPWNYYWKDPSLEQDYGADPSLSLYGADDEAESRLWEYGVMPARGQVEIEIDNIAIRRKRSLPQVKKSIWQRFLQGLQTFGQNQKRDIPDSTDPICAAQYLSIDGADNEGLCPKPNGQELQRN</sequence>
<name>A0AAV9VLZ4_9PEZI</name>
<dbReference type="Proteomes" id="UP001373714">
    <property type="component" value="Unassembled WGS sequence"/>
</dbReference>
<dbReference type="EMBL" id="JAVHNS010000001">
    <property type="protein sequence ID" value="KAK6363058.1"/>
    <property type="molecule type" value="Genomic_DNA"/>
</dbReference>
<proteinExistence type="predicted"/>
<keyword evidence="1" id="KW-0732">Signal</keyword>
<comment type="caution">
    <text evidence="2">The sequence shown here is derived from an EMBL/GenBank/DDBJ whole genome shotgun (WGS) entry which is preliminary data.</text>
</comment>